<evidence type="ECO:0000256" key="3">
    <source>
        <dbReference type="ARBA" id="ARBA00023125"/>
    </source>
</evidence>
<dbReference type="InterPro" id="IPR012340">
    <property type="entry name" value="NA-bd_OB-fold"/>
</dbReference>
<evidence type="ECO:0000313" key="6">
    <source>
        <dbReference type="EMBL" id="VAW46468.1"/>
    </source>
</evidence>
<dbReference type="Pfam" id="PF01330">
    <property type="entry name" value="RuvA_N"/>
    <property type="match status" value="1"/>
</dbReference>
<dbReference type="SUPFAM" id="SSF47781">
    <property type="entry name" value="RuvA domain 2-like"/>
    <property type="match status" value="1"/>
</dbReference>
<evidence type="ECO:0000256" key="1">
    <source>
        <dbReference type="ARBA" id="ARBA00022490"/>
    </source>
</evidence>
<dbReference type="Gene3D" id="2.40.50.140">
    <property type="entry name" value="Nucleic acid-binding proteins"/>
    <property type="match status" value="1"/>
</dbReference>
<dbReference type="GO" id="GO:0003677">
    <property type="term" value="F:DNA binding"/>
    <property type="evidence" value="ECO:0007669"/>
    <property type="project" value="UniProtKB-KW"/>
</dbReference>
<keyword evidence="3" id="KW-0238">DNA-binding</keyword>
<dbReference type="InterPro" id="IPR003583">
    <property type="entry name" value="Hlx-hairpin-Hlx_DNA-bd_motif"/>
</dbReference>
<protein>
    <submittedName>
        <fullName evidence="6">Holliday junction ATP-dependent DNA helicase RuvA</fullName>
        <ecNumber evidence="6">3.6.4.12</ecNumber>
    </submittedName>
</protein>
<dbReference type="AlphaFoldDB" id="A0A3B0VRZ8"/>
<dbReference type="GO" id="GO:0005524">
    <property type="term" value="F:ATP binding"/>
    <property type="evidence" value="ECO:0007669"/>
    <property type="project" value="InterPro"/>
</dbReference>
<keyword evidence="6" id="KW-0547">Nucleotide-binding</keyword>
<dbReference type="Gene3D" id="1.10.8.10">
    <property type="entry name" value="DNA helicase RuvA subunit, C-terminal domain"/>
    <property type="match status" value="1"/>
</dbReference>
<feature type="domain" description="Helix-hairpin-helix DNA-binding motif class 1" evidence="5">
    <location>
        <begin position="108"/>
        <end position="127"/>
    </location>
</feature>
<dbReference type="Pfam" id="PF14520">
    <property type="entry name" value="HHH_5"/>
    <property type="match status" value="1"/>
</dbReference>
<dbReference type="EMBL" id="UOFC01000102">
    <property type="protein sequence ID" value="VAW46468.1"/>
    <property type="molecule type" value="Genomic_DNA"/>
</dbReference>
<dbReference type="EC" id="3.6.4.12" evidence="6"/>
<dbReference type="InterPro" id="IPR010994">
    <property type="entry name" value="RuvA_2-like"/>
</dbReference>
<evidence type="ECO:0000259" key="5">
    <source>
        <dbReference type="SMART" id="SM00278"/>
    </source>
</evidence>
<dbReference type="SMART" id="SM00278">
    <property type="entry name" value="HhH1"/>
    <property type="match status" value="2"/>
</dbReference>
<name>A0A3B0VRZ8_9ZZZZ</name>
<accession>A0A3B0VRZ8</accession>
<proteinExistence type="inferred from homology"/>
<dbReference type="InterPro" id="IPR000085">
    <property type="entry name" value="RuvA"/>
</dbReference>
<dbReference type="Pfam" id="PF07499">
    <property type="entry name" value="RuvA_C"/>
    <property type="match status" value="1"/>
</dbReference>
<dbReference type="NCBIfam" id="TIGR00084">
    <property type="entry name" value="ruvA"/>
    <property type="match status" value="1"/>
</dbReference>
<keyword evidence="4" id="KW-0234">DNA repair</keyword>
<organism evidence="6">
    <name type="scientific">hydrothermal vent metagenome</name>
    <dbReference type="NCBI Taxonomy" id="652676"/>
    <lineage>
        <taxon>unclassified sequences</taxon>
        <taxon>metagenomes</taxon>
        <taxon>ecological metagenomes</taxon>
    </lineage>
</organism>
<dbReference type="SUPFAM" id="SSF50249">
    <property type="entry name" value="Nucleic acid-binding proteins"/>
    <property type="match status" value="1"/>
</dbReference>
<dbReference type="HAMAP" id="MF_00031">
    <property type="entry name" value="DNA_HJ_migration_RuvA"/>
    <property type="match status" value="1"/>
</dbReference>
<keyword evidence="6" id="KW-0347">Helicase</keyword>
<dbReference type="CDD" id="cd14332">
    <property type="entry name" value="UBA_RuvA_C"/>
    <property type="match status" value="1"/>
</dbReference>
<sequence>MIGFLRGNLVQKRPPLLVMDVQGVGYEIEAPMSTFYQLESLQNDVTILTHMHVREDAMLLFGFASEPERVLFKTLIKVNGVGAKMALAILSSMAVNEFCSYVDTGDTAALTRIPGVGKKTAERLQIEMRDRLKEVVKSGLLSYENTTTTFDKGGDLAPQKAAFLNTTQQSACEALVSLGYKSVQAEKMVSAIYEAELTLEELIKRALQGVKL</sequence>
<evidence type="ECO:0000256" key="2">
    <source>
        <dbReference type="ARBA" id="ARBA00022763"/>
    </source>
</evidence>
<keyword evidence="1" id="KW-0963">Cytoplasm</keyword>
<dbReference type="Gene3D" id="1.10.150.20">
    <property type="entry name" value="5' to 3' exonuclease, C-terminal subdomain"/>
    <property type="match status" value="1"/>
</dbReference>
<keyword evidence="2" id="KW-0227">DNA damage</keyword>
<feature type="domain" description="Helix-hairpin-helix DNA-binding motif class 1" evidence="5">
    <location>
        <begin position="73"/>
        <end position="92"/>
    </location>
</feature>
<keyword evidence="6" id="KW-0067">ATP-binding</keyword>
<dbReference type="SUPFAM" id="SSF46929">
    <property type="entry name" value="DNA helicase RuvA subunit, C-terminal domain"/>
    <property type="match status" value="1"/>
</dbReference>
<dbReference type="InterPro" id="IPR036267">
    <property type="entry name" value="RuvA_C_sf"/>
</dbReference>
<dbReference type="GO" id="GO:0006281">
    <property type="term" value="P:DNA repair"/>
    <property type="evidence" value="ECO:0007669"/>
    <property type="project" value="UniProtKB-KW"/>
</dbReference>
<evidence type="ECO:0000256" key="4">
    <source>
        <dbReference type="ARBA" id="ARBA00023204"/>
    </source>
</evidence>
<keyword evidence="6" id="KW-0378">Hydrolase</keyword>
<dbReference type="GO" id="GO:0006310">
    <property type="term" value="P:DNA recombination"/>
    <property type="evidence" value="ECO:0007669"/>
    <property type="project" value="InterPro"/>
</dbReference>
<gene>
    <name evidence="6" type="ORF">MNBD_GAMMA03-571</name>
</gene>
<dbReference type="GO" id="GO:0009378">
    <property type="term" value="F:four-way junction helicase activity"/>
    <property type="evidence" value="ECO:0007669"/>
    <property type="project" value="InterPro"/>
</dbReference>
<dbReference type="InterPro" id="IPR011114">
    <property type="entry name" value="RuvA_C"/>
</dbReference>
<dbReference type="GO" id="GO:0009379">
    <property type="term" value="C:Holliday junction helicase complex"/>
    <property type="evidence" value="ECO:0007669"/>
    <property type="project" value="InterPro"/>
</dbReference>
<dbReference type="InterPro" id="IPR013849">
    <property type="entry name" value="DNA_helicase_Holl-junc_RuvA_I"/>
</dbReference>
<dbReference type="GO" id="GO:0016787">
    <property type="term" value="F:hydrolase activity"/>
    <property type="evidence" value="ECO:0007669"/>
    <property type="project" value="UniProtKB-KW"/>
</dbReference>
<reference evidence="6" key="1">
    <citation type="submission" date="2018-06" db="EMBL/GenBank/DDBJ databases">
        <authorList>
            <person name="Zhirakovskaya E."/>
        </authorList>
    </citation>
    <scope>NUCLEOTIDE SEQUENCE</scope>
</reference>